<feature type="domain" description="BED-type" evidence="11">
    <location>
        <begin position="20"/>
        <end position="79"/>
    </location>
</feature>
<reference evidence="12" key="2">
    <citation type="submission" date="2025-09" db="UniProtKB">
        <authorList>
            <consortium name="Ensembl"/>
        </authorList>
    </citation>
    <scope>IDENTIFICATION</scope>
</reference>
<dbReference type="InterPro" id="IPR008906">
    <property type="entry name" value="HATC_C_dom"/>
</dbReference>
<accession>A0A672RIU4</accession>
<dbReference type="SMART" id="SM00614">
    <property type="entry name" value="ZnF_BED"/>
    <property type="match status" value="1"/>
</dbReference>
<evidence type="ECO:0000256" key="2">
    <source>
        <dbReference type="ARBA" id="ARBA00011738"/>
    </source>
</evidence>
<dbReference type="GO" id="GO:0046983">
    <property type="term" value="F:protein dimerization activity"/>
    <property type="evidence" value="ECO:0007669"/>
    <property type="project" value="InterPro"/>
</dbReference>
<name>A0A672RIU4_SINGR</name>
<evidence type="ECO:0000313" key="12">
    <source>
        <dbReference type="Ensembl" id="ENSSGRP00000088567.1"/>
    </source>
</evidence>
<dbReference type="PANTHER" id="PTHR46481:SF9">
    <property type="entry name" value="ZINC FINGER BED DOMAIN-CONTAINING PROTEIN 1-LIKE"/>
    <property type="match status" value="1"/>
</dbReference>
<keyword evidence="4 10" id="KW-0863">Zinc-finger</keyword>
<organism evidence="12 13">
    <name type="scientific">Sinocyclocheilus grahami</name>
    <name type="common">Dianchi golden-line fish</name>
    <name type="synonym">Barbus grahami</name>
    <dbReference type="NCBI Taxonomy" id="75366"/>
    <lineage>
        <taxon>Eukaryota</taxon>
        <taxon>Metazoa</taxon>
        <taxon>Chordata</taxon>
        <taxon>Craniata</taxon>
        <taxon>Vertebrata</taxon>
        <taxon>Euteleostomi</taxon>
        <taxon>Actinopterygii</taxon>
        <taxon>Neopterygii</taxon>
        <taxon>Teleostei</taxon>
        <taxon>Ostariophysi</taxon>
        <taxon>Cypriniformes</taxon>
        <taxon>Cyprinidae</taxon>
        <taxon>Cyprininae</taxon>
        <taxon>Sinocyclocheilus</taxon>
    </lineage>
</organism>
<dbReference type="InterPro" id="IPR003656">
    <property type="entry name" value="Znf_BED"/>
</dbReference>
<keyword evidence="8" id="KW-0804">Transcription</keyword>
<evidence type="ECO:0000256" key="9">
    <source>
        <dbReference type="ARBA" id="ARBA00023242"/>
    </source>
</evidence>
<dbReference type="InterPro" id="IPR036236">
    <property type="entry name" value="Znf_C2H2_sf"/>
</dbReference>
<reference evidence="12" key="1">
    <citation type="submission" date="2025-08" db="UniProtKB">
        <authorList>
            <consortium name="Ensembl"/>
        </authorList>
    </citation>
    <scope>IDENTIFICATION</scope>
</reference>
<proteinExistence type="predicted"/>
<dbReference type="SUPFAM" id="SSF53098">
    <property type="entry name" value="Ribonuclease H-like"/>
    <property type="match status" value="1"/>
</dbReference>
<keyword evidence="6" id="KW-0805">Transcription regulation</keyword>
<evidence type="ECO:0000256" key="7">
    <source>
        <dbReference type="ARBA" id="ARBA00023125"/>
    </source>
</evidence>
<evidence type="ECO:0000313" key="13">
    <source>
        <dbReference type="Proteomes" id="UP000472262"/>
    </source>
</evidence>
<keyword evidence="3" id="KW-0479">Metal-binding</keyword>
<evidence type="ECO:0000256" key="4">
    <source>
        <dbReference type="ARBA" id="ARBA00022771"/>
    </source>
</evidence>
<dbReference type="PROSITE" id="PS50808">
    <property type="entry name" value="ZF_BED"/>
    <property type="match status" value="1"/>
</dbReference>
<dbReference type="Pfam" id="PF02892">
    <property type="entry name" value="zf-BED"/>
    <property type="match status" value="1"/>
</dbReference>
<sequence length="528" mass="60242">MATGGAADTVALNPLVDRKGGKSHVWKYFGFATDDQGNIIDQQKPICKRCHRSFLSKGGNTSNLIKHLKDRHPDLMKEFKQAEEDNETPQQTLKQTTVTDAFQRQQKYEKNSPEARRLNRAVAEFICMDQVPVYTVEKCGFQQMLHHFNPKYQLPKKPFYSCTTDLWTSRAADTFMSVTLQYISKSWELQSWCLGCCGLNTDHTTDLSSPDHKLIHDEPTRWNSSYDMVERFLEQQQVVCAVLAEDRKKWYLMPKDSDITVLETVNAVLEPLSTFTDALSGEKHTTLSSVLPLLWKICECLSHEQSDSALAQEMKEKITEYLQYRYDDLQLQLLLNTATYLDPRFKNSFVSLKDDVKQSLVDESGHQKKSKSDLKQLLSTIQGGKKEKGETTSSSQAHLSASDELNGEFLVHGQMPEVSAEDDPLSWWKTNMGTLPQLSEFTRKYLCIAASSCSSERMFRTAGYIVSPRRSRLTQEHVDMLVFLSQNLEMAKKSLTENCRGQQIYTVIQAVHSLLYVVAKCHFFSVVT</sequence>
<dbReference type="InParanoid" id="A0A672RIU4"/>
<comment type="subunit">
    <text evidence="2">Homodimer.</text>
</comment>
<dbReference type="InterPro" id="IPR012337">
    <property type="entry name" value="RNaseH-like_sf"/>
</dbReference>
<keyword evidence="5" id="KW-0862">Zinc</keyword>
<dbReference type="GO" id="GO:0008270">
    <property type="term" value="F:zinc ion binding"/>
    <property type="evidence" value="ECO:0007669"/>
    <property type="project" value="UniProtKB-KW"/>
</dbReference>
<protein>
    <recommendedName>
        <fullName evidence="11">BED-type domain-containing protein</fullName>
    </recommendedName>
</protein>
<dbReference type="OMA" id="QATEMRT"/>
<dbReference type="PANTHER" id="PTHR46481">
    <property type="entry name" value="ZINC FINGER BED DOMAIN-CONTAINING PROTEIN 4"/>
    <property type="match status" value="1"/>
</dbReference>
<evidence type="ECO:0000256" key="3">
    <source>
        <dbReference type="ARBA" id="ARBA00022723"/>
    </source>
</evidence>
<keyword evidence="7" id="KW-0238">DNA-binding</keyword>
<dbReference type="Ensembl" id="ENSSGRT00000094274.1">
    <property type="protein sequence ID" value="ENSSGRP00000088567.1"/>
    <property type="gene ID" value="ENSSGRG00000044446.1"/>
</dbReference>
<dbReference type="AlphaFoldDB" id="A0A672RIU4"/>
<comment type="subcellular location">
    <subcellularLocation>
        <location evidence="1">Nucleus</location>
    </subcellularLocation>
</comment>
<dbReference type="GO" id="GO:0003677">
    <property type="term" value="F:DNA binding"/>
    <property type="evidence" value="ECO:0007669"/>
    <property type="project" value="UniProtKB-KW"/>
</dbReference>
<dbReference type="Pfam" id="PF14372">
    <property type="entry name" value="hAT-like_RNase-H"/>
    <property type="match status" value="1"/>
</dbReference>
<evidence type="ECO:0000256" key="1">
    <source>
        <dbReference type="ARBA" id="ARBA00004123"/>
    </source>
</evidence>
<keyword evidence="13" id="KW-1185">Reference proteome</keyword>
<dbReference type="GO" id="GO:0005634">
    <property type="term" value="C:nucleus"/>
    <property type="evidence" value="ECO:0007669"/>
    <property type="project" value="UniProtKB-SubCell"/>
</dbReference>
<dbReference type="Pfam" id="PF05699">
    <property type="entry name" value="Dimer_Tnp_hAT"/>
    <property type="match status" value="1"/>
</dbReference>
<dbReference type="SUPFAM" id="SSF57667">
    <property type="entry name" value="beta-beta-alpha zinc fingers"/>
    <property type="match status" value="1"/>
</dbReference>
<evidence type="ECO:0000256" key="5">
    <source>
        <dbReference type="ARBA" id="ARBA00022833"/>
    </source>
</evidence>
<keyword evidence="9" id="KW-0539">Nucleus</keyword>
<dbReference type="InterPro" id="IPR052035">
    <property type="entry name" value="ZnF_BED_domain_contain"/>
</dbReference>
<dbReference type="Proteomes" id="UP000472262">
    <property type="component" value="Unassembled WGS sequence"/>
</dbReference>
<evidence type="ECO:0000256" key="10">
    <source>
        <dbReference type="PROSITE-ProRule" id="PRU00027"/>
    </source>
</evidence>
<dbReference type="InterPro" id="IPR025525">
    <property type="entry name" value="hAT-like_transposase_RNase-H"/>
</dbReference>
<evidence type="ECO:0000259" key="11">
    <source>
        <dbReference type="PROSITE" id="PS50808"/>
    </source>
</evidence>
<evidence type="ECO:0000256" key="6">
    <source>
        <dbReference type="ARBA" id="ARBA00023015"/>
    </source>
</evidence>
<evidence type="ECO:0000256" key="8">
    <source>
        <dbReference type="ARBA" id="ARBA00023163"/>
    </source>
</evidence>